<dbReference type="SMART" id="SM00320">
    <property type="entry name" value="WD40"/>
    <property type="match status" value="2"/>
</dbReference>
<feature type="repeat" description="WD" evidence="3">
    <location>
        <begin position="34"/>
        <end position="75"/>
    </location>
</feature>
<dbReference type="InterPro" id="IPR011044">
    <property type="entry name" value="Quino_amine_DH_bsu"/>
</dbReference>
<name>A0AAD7MYU7_9AGAR</name>
<sequence length="105" mass="11172">LVFSPDGKYLALTDTRTRTVQLSDSASGTAAEPFHGHASYVSCPAFSPDGTRVVSGSSNSALRVWDTHTGATLKGHTSCVEFVAFAPDSKEVTSGPRNNTIRVWE</sequence>
<dbReference type="PROSITE" id="PS50082">
    <property type="entry name" value="WD_REPEATS_2"/>
    <property type="match status" value="2"/>
</dbReference>
<feature type="non-terminal residue" evidence="4">
    <location>
        <position position="1"/>
    </location>
</feature>
<evidence type="ECO:0000256" key="3">
    <source>
        <dbReference type="PROSITE-ProRule" id="PRU00221"/>
    </source>
</evidence>
<dbReference type="AlphaFoldDB" id="A0AAD7MYU7"/>
<proteinExistence type="predicted"/>
<dbReference type="PROSITE" id="PS00678">
    <property type="entry name" value="WD_REPEATS_1"/>
    <property type="match status" value="1"/>
</dbReference>
<comment type="caution">
    <text evidence="4">The sequence shown here is derived from an EMBL/GenBank/DDBJ whole genome shotgun (WGS) entry which is preliminary data.</text>
</comment>
<dbReference type="Proteomes" id="UP001215280">
    <property type="component" value="Unassembled WGS sequence"/>
</dbReference>
<organism evidence="4 5">
    <name type="scientific">Mycena maculata</name>
    <dbReference type="NCBI Taxonomy" id="230809"/>
    <lineage>
        <taxon>Eukaryota</taxon>
        <taxon>Fungi</taxon>
        <taxon>Dikarya</taxon>
        <taxon>Basidiomycota</taxon>
        <taxon>Agaricomycotina</taxon>
        <taxon>Agaricomycetes</taxon>
        <taxon>Agaricomycetidae</taxon>
        <taxon>Agaricales</taxon>
        <taxon>Marasmiineae</taxon>
        <taxon>Mycenaceae</taxon>
        <taxon>Mycena</taxon>
    </lineage>
</organism>
<feature type="repeat" description="WD" evidence="3">
    <location>
        <begin position="73"/>
        <end position="105"/>
    </location>
</feature>
<evidence type="ECO:0000256" key="1">
    <source>
        <dbReference type="ARBA" id="ARBA00022574"/>
    </source>
</evidence>
<dbReference type="InterPro" id="IPR015943">
    <property type="entry name" value="WD40/YVTN_repeat-like_dom_sf"/>
</dbReference>
<feature type="non-terminal residue" evidence="4">
    <location>
        <position position="105"/>
    </location>
</feature>
<evidence type="ECO:0000256" key="2">
    <source>
        <dbReference type="ARBA" id="ARBA00022737"/>
    </source>
</evidence>
<dbReference type="InterPro" id="IPR001680">
    <property type="entry name" value="WD40_rpt"/>
</dbReference>
<protein>
    <submittedName>
        <fullName evidence="4">Quino protein amine dehydrogenase</fullName>
    </submittedName>
</protein>
<dbReference type="SUPFAM" id="SSF50969">
    <property type="entry name" value="YVTN repeat-like/Quinoprotein amine dehydrogenase"/>
    <property type="match status" value="1"/>
</dbReference>
<evidence type="ECO:0000313" key="5">
    <source>
        <dbReference type="Proteomes" id="UP001215280"/>
    </source>
</evidence>
<keyword evidence="5" id="KW-1185">Reference proteome</keyword>
<keyword evidence="1 3" id="KW-0853">WD repeat</keyword>
<dbReference type="InterPro" id="IPR019775">
    <property type="entry name" value="WD40_repeat_CS"/>
</dbReference>
<dbReference type="PANTHER" id="PTHR19879:SF9">
    <property type="entry name" value="TRANSCRIPTION INITIATION FACTOR TFIID SUBUNIT 5"/>
    <property type="match status" value="1"/>
</dbReference>
<gene>
    <name evidence="4" type="ORF">DFH07DRAFT_684676</name>
</gene>
<dbReference type="PROSITE" id="PS50294">
    <property type="entry name" value="WD_REPEATS_REGION"/>
    <property type="match status" value="2"/>
</dbReference>
<keyword evidence="2" id="KW-0677">Repeat</keyword>
<dbReference type="Pfam" id="PF00400">
    <property type="entry name" value="WD40"/>
    <property type="match status" value="2"/>
</dbReference>
<reference evidence="4" key="1">
    <citation type="submission" date="2023-03" db="EMBL/GenBank/DDBJ databases">
        <title>Massive genome expansion in bonnet fungi (Mycena s.s.) driven by repeated elements and novel gene families across ecological guilds.</title>
        <authorList>
            <consortium name="Lawrence Berkeley National Laboratory"/>
            <person name="Harder C.B."/>
            <person name="Miyauchi S."/>
            <person name="Viragh M."/>
            <person name="Kuo A."/>
            <person name="Thoen E."/>
            <person name="Andreopoulos B."/>
            <person name="Lu D."/>
            <person name="Skrede I."/>
            <person name="Drula E."/>
            <person name="Henrissat B."/>
            <person name="Morin E."/>
            <person name="Kohler A."/>
            <person name="Barry K."/>
            <person name="LaButti K."/>
            <person name="Morin E."/>
            <person name="Salamov A."/>
            <person name="Lipzen A."/>
            <person name="Mereny Z."/>
            <person name="Hegedus B."/>
            <person name="Baldrian P."/>
            <person name="Stursova M."/>
            <person name="Weitz H."/>
            <person name="Taylor A."/>
            <person name="Grigoriev I.V."/>
            <person name="Nagy L.G."/>
            <person name="Martin F."/>
            <person name="Kauserud H."/>
        </authorList>
    </citation>
    <scope>NUCLEOTIDE SEQUENCE</scope>
    <source>
        <strain evidence="4">CBHHK188m</strain>
    </source>
</reference>
<dbReference type="EMBL" id="JARJLG010000139">
    <property type="protein sequence ID" value="KAJ7738070.1"/>
    <property type="molecule type" value="Genomic_DNA"/>
</dbReference>
<dbReference type="PANTHER" id="PTHR19879">
    <property type="entry name" value="TRANSCRIPTION INITIATION FACTOR TFIID"/>
    <property type="match status" value="1"/>
</dbReference>
<accession>A0AAD7MYU7</accession>
<dbReference type="Gene3D" id="2.130.10.10">
    <property type="entry name" value="YVTN repeat-like/Quinoprotein amine dehydrogenase"/>
    <property type="match status" value="1"/>
</dbReference>
<evidence type="ECO:0000313" key="4">
    <source>
        <dbReference type="EMBL" id="KAJ7738070.1"/>
    </source>
</evidence>